<dbReference type="InterPro" id="IPR039261">
    <property type="entry name" value="FNR_nucleotide-bd"/>
</dbReference>
<dbReference type="Pfam" id="PF03188">
    <property type="entry name" value="Cytochrom_B561"/>
    <property type="match status" value="1"/>
</dbReference>
<dbReference type="InParanoid" id="I7LTL1"/>
<dbReference type="InterPro" id="IPR045266">
    <property type="entry name" value="DOH_DOMON"/>
</dbReference>
<feature type="transmembrane region" description="Helical" evidence="7">
    <location>
        <begin position="815"/>
        <end position="833"/>
    </location>
</feature>
<dbReference type="CDD" id="cd08760">
    <property type="entry name" value="Cyt_b561_FRRS1_like"/>
    <property type="match status" value="1"/>
</dbReference>
<reference evidence="11" key="1">
    <citation type="journal article" date="2006" name="PLoS Biol.">
        <title>Macronuclear genome sequence of the ciliate Tetrahymena thermophila, a model eukaryote.</title>
        <authorList>
            <person name="Eisen J.A."/>
            <person name="Coyne R.S."/>
            <person name="Wu M."/>
            <person name="Wu D."/>
            <person name="Thiagarajan M."/>
            <person name="Wortman J.R."/>
            <person name="Badger J.H."/>
            <person name="Ren Q."/>
            <person name="Amedeo P."/>
            <person name="Jones K.M."/>
            <person name="Tallon L.J."/>
            <person name="Delcher A.L."/>
            <person name="Salzberg S.L."/>
            <person name="Silva J.C."/>
            <person name="Haas B.J."/>
            <person name="Majoros W.H."/>
            <person name="Farzad M."/>
            <person name="Carlton J.M."/>
            <person name="Smith R.K. Jr."/>
            <person name="Garg J."/>
            <person name="Pearlman R.E."/>
            <person name="Karrer K.M."/>
            <person name="Sun L."/>
            <person name="Manning G."/>
            <person name="Elde N.C."/>
            <person name="Turkewitz A.P."/>
            <person name="Asai D.J."/>
            <person name="Wilkes D.E."/>
            <person name="Wang Y."/>
            <person name="Cai H."/>
            <person name="Collins K."/>
            <person name="Stewart B.A."/>
            <person name="Lee S.R."/>
            <person name="Wilamowska K."/>
            <person name="Weinberg Z."/>
            <person name="Ruzzo W.L."/>
            <person name="Wloga D."/>
            <person name="Gaertig J."/>
            <person name="Frankel J."/>
            <person name="Tsao C.-C."/>
            <person name="Gorovsky M.A."/>
            <person name="Keeling P.J."/>
            <person name="Waller R.F."/>
            <person name="Patron N.J."/>
            <person name="Cherry J.M."/>
            <person name="Stover N.A."/>
            <person name="Krieger C.J."/>
            <person name="del Toro C."/>
            <person name="Ryder H.F."/>
            <person name="Williamson S.C."/>
            <person name="Barbeau R.A."/>
            <person name="Hamilton E.P."/>
            <person name="Orias E."/>
        </authorList>
    </citation>
    <scope>NUCLEOTIDE SEQUENCE [LARGE SCALE GENOMIC DNA]</scope>
    <source>
        <strain evidence="11">SB210</strain>
    </source>
</reference>
<dbReference type="Proteomes" id="UP000009168">
    <property type="component" value="Unassembled WGS sequence"/>
</dbReference>
<accession>I7LTL1</accession>
<dbReference type="InterPro" id="IPR000945">
    <property type="entry name" value="DBH-like"/>
</dbReference>
<dbReference type="Gene3D" id="1.20.120.1770">
    <property type="match status" value="1"/>
</dbReference>
<dbReference type="GO" id="GO:0006589">
    <property type="term" value="P:octopamine biosynthetic process"/>
    <property type="evidence" value="ECO:0007669"/>
    <property type="project" value="TreeGrafter"/>
</dbReference>
<evidence type="ECO:0000256" key="8">
    <source>
        <dbReference type="SAM" id="SignalP"/>
    </source>
</evidence>
<dbReference type="InterPro" id="IPR036400">
    <property type="entry name" value="Cyt_B5-like_heme/steroid_sf"/>
</dbReference>
<evidence type="ECO:0000259" key="9">
    <source>
        <dbReference type="PROSITE" id="PS50836"/>
    </source>
</evidence>
<keyword evidence="11" id="KW-1185">Reference proteome</keyword>
<sequence length="1392" mass="156853">MFNKNKKQMKGAIFTPFLLFVLLLGVANSLQCQQGQVVINGVCATNDVSVPPQANTSYQGSQRMTLKIAQTQGDPNSLDILFIVTTIDEFYIVFGDTYINSDAVQFELSSDEDNPVIVTAIDSFYQQPFPQKPVSDVSLGGTQDIVLLGYLANNSDPNNPTLLVKIRRKYNTQDQYDTLFQSNQIQLNRVLFGIPKVAKDPRDQWYTGSFFFVLNAATQPCQNNQIFNGKTCVQNDLTPIGDPYIAYNHANPFLFISHQTTQGGDITFLVRCLTNGYFGIGWGSNLMSNMDMHIFNVNIDNPNFPIVIVDDSFSSGPGSPKYDTMLGGTYDITVLGYLVEQNQVTVKYVRKMANQDVNNDFQFQYNQEIPFAYALSPADAFSLTLIYHKFNIGWGTLVLQASDAQPCAAVNKVYINTQCLDNNLSTTGLDQKANYNAGLLNVQYGIVNDDTIEFVFTINNIGWFGFGFSLQQPDDNWKKDMTNVDIIIFDTITLQDESLAIYIQDTFANKNIVPNLDISLKGTSDYNLLGYSINKQTQQTQVKVSRKINTGDKYDYQFVKNSKVGIIYAWMNTVDNIQFHGKNTGNGILNFYYNPKSCPTGQVLIGENCVTNDIKPLSSYAQDNFLNVQFDLAIEGSVTFMIVVQNTGWFGFGFGQGMNNVDMIVAENDSGVVTLSDNYSQKEATPSSDTNLGGQNNLNLLGYELTDKQLTFKFSRKLDTGDKYDYVLQKDQMLNIVYAWGSDGSMTYHHQNIALAKFPLQQGYRGTITGIAIDDTYKQFHFWSNFVLWGFVVDVAFVIARFFKTGRFYKEIHGAMMGIIVVFTAFVEIWMITKKDILFNGQLDTKDQMNRAHAVMGFIFLIFFILEAVGGSFLNFLLSFKNTGDATSLKIKSFHKYFGYLLYVIGKINVFLGVRMVENDAQQTACISGYTIFIVLRLILEYLYRKQPKIFVKILFLSAVDDESSDTLSSTNSLLTTKEGYANLVDMINSAKTTSEIISTYPNMNYVIYKDNIYSLDKISHPGGKFIFNSVRGRDVSRFMNGSYGLENTNMPPHTHSLYATQLLKQNQIGVLSQPNILSESSGSHHVWRVSKEKYLSKSTALFQFESLNRIKVQNAQKGMEWMGRHYTLSDLANEKSTRIYTNCLCFTPYNILLMQKMKQNYSQLIQEPQSTIDSTLPQESNVLPLVIKRYESPTGLSQYIHDETSNQAQSLEMLVEGPLGRGLELSSKSSGLHLFVAGGTGILPFYDLLTYYCKYLMFKAIQKKHGEQVAKFFDIANDNFARFISQDFKIKVIAAFNSSDDDCGAIQLLEFMKQIDLDNNLNLFDAVLSVKGYHSRNITMDNQHFTQEYFEKHLGNLIVNRAYVCGPPGLNRNAPDALQKIGLSSMQITIV</sequence>
<evidence type="ECO:0000313" key="10">
    <source>
        <dbReference type="EMBL" id="EAR85450.2"/>
    </source>
</evidence>
<dbReference type="SUPFAM" id="SSF55856">
    <property type="entry name" value="Cytochrome b5-like heme/steroid binding domain"/>
    <property type="match status" value="1"/>
</dbReference>
<evidence type="ECO:0000256" key="6">
    <source>
        <dbReference type="ARBA" id="ARBA00023136"/>
    </source>
</evidence>
<dbReference type="SUPFAM" id="SSF49344">
    <property type="entry name" value="CBD9-like"/>
    <property type="match status" value="1"/>
</dbReference>
<feature type="chain" id="PRO_5003711768" evidence="8">
    <location>
        <begin position="30"/>
        <end position="1392"/>
    </location>
</feature>
<keyword evidence="8" id="KW-0732">Signal</keyword>
<dbReference type="Pfam" id="PF03351">
    <property type="entry name" value="DOMON"/>
    <property type="match status" value="3"/>
</dbReference>
<dbReference type="GO" id="GO:0042420">
    <property type="term" value="P:dopamine catabolic process"/>
    <property type="evidence" value="ECO:0007669"/>
    <property type="project" value="TreeGrafter"/>
</dbReference>
<dbReference type="SMART" id="SM00664">
    <property type="entry name" value="DoH"/>
    <property type="match status" value="3"/>
</dbReference>
<evidence type="ECO:0000256" key="2">
    <source>
        <dbReference type="ARBA" id="ARBA00022448"/>
    </source>
</evidence>
<evidence type="ECO:0000256" key="5">
    <source>
        <dbReference type="ARBA" id="ARBA00022989"/>
    </source>
</evidence>
<name>I7LTL1_TETTS</name>
<dbReference type="InterPro" id="IPR005018">
    <property type="entry name" value="DOMON_domain"/>
</dbReference>
<evidence type="ECO:0000256" key="7">
    <source>
        <dbReference type="SAM" id="Phobius"/>
    </source>
</evidence>
<dbReference type="GeneID" id="7843311"/>
<proteinExistence type="predicted"/>
<keyword evidence="5 7" id="KW-1133">Transmembrane helix</keyword>
<dbReference type="GO" id="GO:0005507">
    <property type="term" value="F:copper ion binding"/>
    <property type="evidence" value="ECO:0007669"/>
    <property type="project" value="TreeGrafter"/>
</dbReference>
<keyword evidence="2" id="KW-0813">Transport</keyword>
<organism evidence="10 11">
    <name type="scientific">Tetrahymena thermophila (strain SB210)</name>
    <dbReference type="NCBI Taxonomy" id="312017"/>
    <lineage>
        <taxon>Eukaryota</taxon>
        <taxon>Sar</taxon>
        <taxon>Alveolata</taxon>
        <taxon>Ciliophora</taxon>
        <taxon>Intramacronucleata</taxon>
        <taxon>Oligohymenophorea</taxon>
        <taxon>Hymenostomatida</taxon>
        <taxon>Tetrahymenina</taxon>
        <taxon>Tetrahymenidae</taxon>
        <taxon>Tetrahymena</taxon>
    </lineage>
</organism>
<evidence type="ECO:0000256" key="3">
    <source>
        <dbReference type="ARBA" id="ARBA00022692"/>
    </source>
</evidence>
<keyword evidence="6 7" id="KW-0472">Membrane</keyword>
<feature type="signal peptide" evidence="8">
    <location>
        <begin position="1"/>
        <end position="29"/>
    </location>
</feature>
<gene>
    <name evidence="10" type="ORF">TTHERM_00442000</name>
</gene>
<feature type="domain" description="DOMON" evidence="9">
    <location>
        <begin position="438"/>
        <end position="571"/>
    </location>
</feature>
<evidence type="ECO:0000256" key="1">
    <source>
        <dbReference type="ARBA" id="ARBA00004370"/>
    </source>
</evidence>
<protein>
    <submittedName>
        <fullName evidence="10">DOMON domain protein</fullName>
    </submittedName>
</protein>
<feature type="transmembrane region" description="Helical" evidence="7">
    <location>
        <begin position="782"/>
        <end position="803"/>
    </location>
</feature>
<dbReference type="PANTHER" id="PTHR10157:SF23">
    <property type="entry name" value="MOXD1 HOMOLOG 1"/>
    <property type="match status" value="1"/>
</dbReference>
<feature type="transmembrane region" description="Helical" evidence="7">
    <location>
        <begin position="897"/>
        <end position="915"/>
    </location>
</feature>
<dbReference type="GO" id="GO:0030667">
    <property type="term" value="C:secretory granule membrane"/>
    <property type="evidence" value="ECO:0007669"/>
    <property type="project" value="TreeGrafter"/>
</dbReference>
<dbReference type="PROSITE" id="PS50836">
    <property type="entry name" value="DOMON"/>
    <property type="match status" value="2"/>
</dbReference>
<dbReference type="SUPFAM" id="SSF52343">
    <property type="entry name" value="Ferredoxin reductase-like, C-terminal NADP-linked domain"/>
    <property type="match status" value="1"/>
</dbReference>
<dbReference type="InterPro" id="IPR006593">
    <property type="entry name" value="Cyt_b561/ferric_Rdtase_TM"/>
</dbReference>
<dbReference type="GO" id="GO:0004500">
    <property type="term" value="F:dopamine beta-monooxygenase activity"/>
    <property type="evidence" value="ECO:0007669"/>
    <property type="project" value="InterPro"/>
</dbReference>
<dbReference type="Gene3D" id="3.40.50.80">
    <property type="entry name" value="Nucleotide-binding domain of ferredoxin-NADP reductase (FNR) module"/>
    <property type="match status" value="1"/>
</dbReference>
<dbReference type="Gene3D" id="2.60.40.1210">
    <property type="entry name" value="Cellobiose dehydrogenase, cytochrome domain"/>
    <property type="match status" value="1"/>
</dbReference>
<keyword evidence="4" id="KW-0249">Electron transport</keyword>
<dbReference type="PANTHER" id="PTHR10157">
    <property type="entry name" value="DOPAMINE BETA HYDROXYLASE RELATED"/>
    <property type="match status" value="1"/>
</dbReference>
<dbReference type="CDD" id="cd09631">
    <property type="entry name" value="DOMON_DOH"/>
    <property type="match status" value="3"/>
</dbReference>
<dbReference type="OrthoDB" id="291435at2759"/>
<dbReference type="RefSeq" id="XP_001033113.2">
    <property type="nucleotide sequence ID" value="XM_001033113.2"/>
</dbReference>
<feature type="transmembrane region" description="Helical" evidence="7">
    <location>
        <begin position="927"/>
        <end position="944"/>
    </location>
</feature>
<dbReference type="GO" id="GO:0042421">
    <property type="term" value="P:norepinephrine biosynthetic process"/>
    <property type="evidence" value="ECO:0007669"/>
    <property type="project" value="TreeGrafter"/>
</dbReference>
<evidence type="ECO:0000256" key="4">
    <source>
        <dbReference type="ARBA" id="ARBA00022982"/>
    </source>
</evidence>
<keyword evidence="3 7" id="KW-0812">Transmembrane</keyword>
<feature type="domain" description="DOMON" evidence="9">
    <location>
        <begin position="622"/>
        <end position="741"/>
    </location>
</feature>
<dbReference type="GO" id="GO:0005615">
    <property type="term" value="C:extracellular space"/>
    <property type="evidence" value="ECO:0007669"/>
    <property type="project" value="TreeGrafter"/>
</dbReference>
<comment type="subcellular location">
    <subcellularLocation>
        <location evidence="1">Membrane</location>
    </subcellularLocation>
</comment>
<evidence type="ECO:0000313" key="11">
    <source>
        <dbReference type="Proteomes" id="UP000009168"/>
    </source>
</evidence>
<feature type="transmembrane region" description="Helical" evidence="7">
    <location>
        <begin position="853"/>
        <end position="877"/>
    </location>
</feature>
<dbReference type="KEGG" id="tet:TTHERM_00442000"/>
<dbReference type="EMBL" id="GG662665">
    <property type="protein sequence ID" value="EAR85450.2"/>
    <property type="molecule type" value="Genomic_DNA"/>
</dbReference>
<dbReference type="eggNOG" id="ENOG502SH52">
    <property type="taxonomic scope" value="Eukaryota"/>
</dbReference>